<comment type="similarity">
    <text evidence="1">Belongs to the ROK (NagC/XylR) family.</text>
</comment>
<reference evidence="3" key="1">
    <citation type="journal article" date="2019" name="Int. J. Syst. Evol. Microbiol.">
        <title>The Global Catalogue of Microorganisms (GCM) 10K type strain sequencing project: providing services to taxonomists for standard genome sequencing and annotation.</title>
        <authorList>
            <consortium name="The Broad Institute Genomics Platform"/>
            <consortium name="The Broad Institute Genome Sequencing Center for Infectious Disease"/>
            <person name="Wu L."/>
            <person name="Ma J."/>
        </authorList>
    </citation>
    <scope>NUCLEOTIDE SEQUENCE [LARGE SCALE GENOMIC DNA]</scope>
    <source>
        <strain evidence="3">CGMCC 1.15959</strain>
    </source>
</reference>
<evidence type="ECO:0000256" key="1">
    <source>
        <dbReference type="ARBA" id="ARBA00006479"/>
    </source>
</evidence>
<dbReference type="PANTHER" id="PTHR18964:SF149">
    <property type="entry name" value="BIFUNCTIONAL UDP-N-ACETYLGLUCOSAMINE 2-EPIMERASE_N-ACETYLMANNOSAMINE KINASE"/>
    <property type="match status" value="1"/>
</dbReference>
<evidence type="ECO:0000313" key="3">
    <source>
        <dbReference type="Proteomes" id="UP000619041"/>
    </source>
</evidence>
<dbReference type="Pfam" id="PF00480">
    <property type="entry name" value="ROK"/>
    <property type="match status" value="1"/>
</dbReference>
<sequence length="303" mass="31429">MSGGTAAGRLIGAVEAGGTKFVLALADESGAILAHRRIPTQQPDNTFGAMADFFREAEATHGKIGAFGIGSFGPLALDHAAANWGTITTTPKQGWPGASYPQALAGFGVPLAVDTDVNAAALGEWLSGAGRRAFTLAYTTVGTGVGTGVLRKGQSMGGIGHYEAGHVPIRREAGDDFEGICRLHGDCLEGLASGPAIIARWGASLDRLGRREAEIIAGYLASFAVTLILLHMPERLIFGGGVSKAPGLIDAIRRMTEERLAGYVRHPALDPGLREYIVPPALGDDAGIRGAIELGRRMLPGAI</sequence>
<name>A0ABQ1S9G3_9SPHN</name>
<dbReference type="Gene3D" id="3.30.420.40">
    <property type="match status" value="2"/>
</dbReference>
<evidence type="ECO:0000313" key="2">
    <source>
        <dbReference type="EMBL" id="GGE00912.1"/>
    </source>
</evidence>
<accession>A0ABQ1S9G3</accession>
<dbReference type="Proteomes" id="UP000619041">
    <property type="component" value="Unassembled WGS sequence"/>
</dbReference>
<gene>
    <name evidence="2" type="ORF">GCM10011515_20830</name>
</gene>
<comment type="caution">
    <text evidence="2">The sequence shown here is derived from an EMBL/GenBank/DDBJ whole genome shotgun (WGS) entry which is preliminary data.</text>
</comment>
<dbReference type="EMBL" id="BMKL01000001">
    <property type="protein sequence ID" value="GGE00912.1"/>
    <property type="molecule type" value="Genomic_DNA"/>
</dbReference>
<dbReference type="RefSeq" id="WP_188645078.1">
    <property type="nucleotide sequence ID" value="NZ_BMKL01000001.1"/>
</dbReference>
<organism evidence="2 3">
    <name type="scientific">Tsuneonella deserti</name>
    <dbReference type="NCBI Taxonomy" id="2035528"/>
    <lineage>
        <taxon>Bacteria</taxon>
        <taxon>Pseudomonadati</taxon>
        <taxon>Pseudomonadota</taxon>
        <taxon>Alphaproteobacteria</taxon>
        <taxon>Sphingomonadales</taxon>
        <taxon>Erythrobacteraceae</taxon>
        <taxon>Tsuneonella</taxon>
    </lineage>
</organism>
<dbReference type="InterPro" id="IPR043129">
    <property type="entry name" value="ATPase_NBD"/>
</dbReference>
<dbReference type="PANTHER" id="PTHR18964">
    <property type="entry name" value="ROK (REPRESSOR, ORF, KINASE) FAMILY"/>
    <property type="match status" value="1"/>
</dbReference>
<keyword evidence="3" id="KW-1185">Reference proteome</keyword>
<dbReference type="CDD" id="cd24067">
    <property type="entry name" value="ASKHA_NBD_ROK_BsFRK-like"/>
    <property type="match status" value="1"/>
</dbReference>
<protein>
    <submittedName>
        <fullName evidence="2">Fructokinase</fullName>
    </submittedName>
</protein>
<dbReference type="SUPFAM" id="SSF53067">
    <property type="entry name" value="Actin-like ATPase domain"/>
    <property type="match status" value="1"/>
</dbReference>
<dbReference type="InterPro" id="IPR000600">
    <property type="entry name" value="ROK"/>
</dbReference>
<proteinExistence type="inferred from homology"/>